<evidence type="ECO:0000313" key="2">
    <source>
        <dbReference type="Proteomes" id="UP001356427"/>
    </source>
</evidence>
<proteinExistence type="predicted"/>
<name>A0AAN8MAD2_9TELE</name>
<dbReference type="Proteomes" id="UP001356427">
    <property type="component" value="Unassembled WGS sequence"/>
</dbReference>
<comment type="caution">
    <text evidence="1">The sequence shown here is derived from an EMBL/GenBank/DDBJ whole genome shotgun (WGS) entry which is preliminary data.</text>
</comment>
<protein>
    <submittedName>
        <fullName evidence="1">Uncharacterized protein</fullName>
    </submittedName>
</protein>
<keyword evidence="2" id="KW-1185">Reference proteome</keyword>
<dbReference type="AlphaFoldDB" id="A0AAN8MAD2"/>
<dbReference type="EMBL" id="JAGTTL010000004">
    <property type="protein sequence ID" value="KAK6323252.1"/>
    <property type="molecule type" value="Genomic_DNA"/>
</dbReference>
<evidence type="ECO:0000313" key="1">
    <source>
        <dbReference type="EMBL" id="KAK6323252.1"/>
    </source>
</evidence>
<sequence>MAVLSYAVSYNEDMWRPLSSFQRLVQKWTSAPLDILTLLSRVMGATTTRSVLMQELQWPIMEGLGQAQLEERRLSDCCIVICITLLELSGISELSSSMLIISILNPATGLPWCLPTPFETRVHDSGIYTCQAADVTLACLEVQGELDSEVGEGVSGGVAIAVGNLERGLTLYTGNEMHSLLQNNRTHSLDLSQEGNGYLIHRSSPSNSGVYLCFQEGWLRGGYLLRIDEHKRADRTKPKSR</sequence>
<accession>A0AAN8MAD2</accession>
<reference evidence="1 2" key="1">
    <citation type="submission" date="2021-04" db="EMBL/GenBank/DDBJ databases">
        <authorList>
            <person name="De Guttry C."/>
            <person name="Zahm M."/>
            <person name="Klopp C."/>
            <person name="Cabau C."/>
            <person name="Louis A."/>
            <person name="Berthelot C."/>
            <person name="Parey E."/>
            <person name="Roest Crollius H."/>
            <person name="Montfort J."/>
            <person name="Robinson-Rechavi M."/>
            <person name="Bucao C."/>
            <person name="Bouchez O."/>
            <person name="Gislard M."/>
            <person name="Lluch J."/>
            <person name="Milhes M."/>
            <person name="Lampietro C."/>
            <person name="Lopez Roques C."/>
            <person name="Donnadieu C."/>
            <person name="Braasch I."/>
            <person name="Desvignes T."/>
            <person name="Postlethwait J."/>
            <person name="Bobe J."/>
            <person name="Wedekind C."/>
            <person name="Guiguen Y."/>
        </authorList>
    </citation>
    <scope>NUCLEOTIDE SEQUENCE [LARGE SCALE GENOMIC DNA]</scope>
    <source>
        <strain evidence="1">Cs_M1</strain>
        <tissue evidence="1">Blood</tissue>
    </source>
</reference>
<gene>
    <name evidence="1" type="ORF">J4Q44_G00055910</name>
</gene>
<organism evidence="1 2">
    <name type="scientific">Coregonus suidteri</name>
    <dbReference type="NCBI Taxonomy" id="861788"/>
    <lineage>
        <taxon>Eukaryota</taxon>
        <taxon>Metazoa</taxon>
        <taxon>Chordata</taxon>
        <taxon>Craniata</taxon>
        <taxon>Vertebrata</taxon>
        <taxon>Euteleostomi</taxon>
        <taxon>Actinopterygii</taxon>
        <taxon>Neopterygii</taxon>
        <taxon>Teleostei</taxon>
        <taxon>Protacanthopterygii</taxon>
        <taxon>Salmoniformes</taxon>
        <taxon>Salmonidae</taxon>
        <taxon>Coregoninae</taxon>
        <taxon>Coregonus</taxon>
    </lineage>
</organism>